<organism evidence="2 3">
    <name type="scientific">Parasitella parasitica</name>
    <dbReference type="NCBI Taxonomy" id="35722"/>
    <lineage>
        <taxon>Eukaryota</taxon>
        <taxon>Fungi</taxon>
        <taxon>Fungi incertae sedis</taxon>
        <taxon>Mucoromycota</taxon>
        <taxon>Mucoromycotina</taxon>
        <taxon>Mucoromycetes</taxon>
        <taxon>Mucorales</taxon>
        <taxon>Mucorineae</taxon>
        <taxon>Mucoraceae</taxon>
        <taxon>Parasitella</taxon>
    </lineage>
</organism>
<dbReference type="InterPro" id="IPR047655">
    <property type="entry name" value="Transpos_IS630-like"/>
</dbReference>
<keyword evidence="3" id="KW-1185">Reference proteome</keyword>
<dbReference type="Proteomes" id="UP000054107">
    <property type="component" value="Unassembled WGS sequence"/>
</dbReference>
<dbReference type="STRING" id="35722.A0A0B7N073"/>
<protein>
    <recommendedName>
        <fullName evidence="1">Tc1-like transposase DDE domain-containing protein</fullName>
    </recommendedName>
</protein>
<dbReference type="Gene3D" id="3.30.420.10">
    <property type="entry name" value="Ribonuclease H-like superfamily/Ribonuclease H"/>
    <property type="match status" value="1"/>
</dbReference>
<dbReference type="OrthoDB" id="2262293at2759"/>
<gene>
    <name evidence="2" type="primary">PARPA_02304.1 scaffold 3789</name>
</gene>
<dbReference type="AlphaFoldDB" id="A0A0B7N073"/>
<evidence type="ECO:0000313" key="2">
    <source>
        <dbReference type="EMBL" id="CEP08900.1"/>
    </source>
</evidence>
<dbReference type="PANTHER" id="PTHR46564:SF1">
    <property type="entry name" value="TRANSPOSASE"/>
    <property type="match status" value="1"/>
</dbReference>
<dbReference type="Pfam" id="PF13358">
    <property type="entry name" value="DDE_3"/>
    <property type="match status" value="1"/>
</dbReference>
<dbReference type="PANTHER" id="PTHR46564">
    <property type="entry name" value="TRANSPOSASE"/>
    <property type="match status" value="1"/>
</dbReference>
<proteinExistence type="predicted"/>
<sequence length="432" mass="49961">MSEIRIYYEDGVNAPVDEHGNEAVEMDVDDEAFPLGNITNYNTYVDTKPPERDLSVVKEQKITKKKNEPKTQYNDYTDKDKARFFILIYDHGMNPNQAWKAHGHISRSAAYRWYAEDQRKVHKEIEDDEEPSVKKAGRPKILNENHMKHLKQEFQDNPSVTIDQAQESLVNAFSGLTISQTTVYNYMINDLALTFKKAHFHSKERNSPENIQKRYDWVVRWSQTDMDYMSNCVFIDESAFHINLKRTMAWSEKGTRAEVIVPQTRAKTTTILGATSVWGVLNVQVRLPGTSNKKRKLAGTSSGKATTVGTVTGHYFNFVAKTIDIMDQHEQFKDFYLIMDNAPIHTAKDIERYIIQRGYRCVYLPPYSPELNPIEQFWHVVKSKLKREKLLKTETLSTRITDACNEVFFSDLEGSARYSVKKFDVCLAKEPL</sequence>
<dbReference type="InterPro" id="IPR036397">
    <property type="entry name" value="RNaseH_sf"/>
</dbReference>
<dbReference type="EMBL" id="LN720545">
    <property type="protein sequence ID" value="CEP08900.1"/>
    <property type="molecule type" value="Genomic_DNA"/>
</dbReference>
<name>A0A0B7N073_9FUNG</name>
<dbReference type="GO" id="GO:0003676">
    <property type="term" value="F:nucleic acid binding"/>
    <property type="evidence" value="ECO:0007669"/>
    <property type="project" value="InterPro"/>
</dbReference>
<accession>A0A0B7N073</accession>
<reference evidence="2 3" key="1">
    <citation type="submission" date="2014-09" db="EMBL/GenBank/DDBJ databases">
        <authorList>
            <person name="Ellenberger Sabrina"/>
        </authorList>
    </citation>
    <scope>NUCLEOTIDE SEQUENCE [LARGE SCALE GENOMIC DNA]</scope>
    <source>
        <strain evidence="2 3">CBS 412.66</strain>
    </source>
</reference>
<evidence type="ECO:0000259" key="1">
    <source>
        <dbReference type="Pfam" id="PF13358"/>
    </source>
</evidence>
<dbReference type="NCBIfam" id="NF033545">
    <property type="entry name" value="transpos_IS630"/>
    <property type="match status" value="1"/>
</dbReference>
<evidence type="ECO:0000313" key="3">
    <source>
        <dbReference type="Proteomes" id="UP000054107"/>
    </source>
</evidence>
<dbReference type="InterPro" id="IPR038717">
    <property type="entry name" value="Tc1-like_DDE_dom"/>
</dbReference>
<feature type="domain" description="Tc1-like transposase DDE" evidence="1">
    <location>
        <begin position="324"/>
        <end position="395"/>
    </location>
</feature>